<evidence type="ECO:0000256" key="8">
    <source>
        <dbReference type="ARBA" id="ARBA00036824"/>
    </source>
</evidence>
<evidence type="ECO:0000256" key="2">
    <source>
        <dbReference type="ARBA" id="ARBA00005641"/>
    </source>
</evidence>
<feature type="chain" id="PRO_5002544760" description="glucan 1,3-beta-glucosidase" evidence="10">
    <location>
        <begin position="19"/>
        <end position="447"/>
    </location>
</feature>
<sequence length="447" mass="48693">MHFSTTLVAVLAATTATAAPTVDVRSLKSDLTALLQKLGITIQTNANSHGITVSGIYSFTFPKVSLSPKRITHAINWPKGCDGQKFINWSTFKANGVNLGAWLEQERTHDPIWWDSHAPGTLDEWNFCATLGDQCGPVLEERYATFITTADIDKLAAVGVNTLRIPLTYAAWVKVPGSNFYTGDQQKYLSQISQYAIERHNMHVIIGLHSLPGGVNSLDIGEGFGRGGWFNNATNLDYSFRAVDAALAFIKASGHTNAFTLAPLNEASDNLAGFGSAAGLTANGTDWINTYVKGVLAKVAKVDKRIPVMLQDCFMGPDYWAPFYDAGTNLVVDSHVYYFAASGVYSQYVPPAICGQAAQLQGKAKFPVFVGVFSLQTMYNNTYANRKTIFDTQRYAWQKYASGGAFWTARSLSTTAVDGEGTQADYWSYIPLIDSGVITSQTNSSYC</sequence>
<dbReference type="GO" id="GO:0004338">
    <property type="term" value="F:glucan exo-1,3-beta-glucosidase activity"/>
    <property type="evidence" value="ECO:0007669"/>
    <property type="project" value="UniProtKB-EC"/>
</dbReference>
<dbReference type="EMBL" id="LAQI01000043">
    <property type="protein sequence ID" value="KKY25213.1"/>
    <property type="molecule type" value="Genomic_DNA"/>
</dbReference>
<protein>
    <recommendedName>
        <fullName evidence="9">glucan 1,3-beta-glucosidase</fullName>
        <ecNumber evidence="9">3.2.1.58</ecNumber>
    </recommendedName>
</protein>
<comment type="similarity">
    <text evidence="2">Belongs to the glycosyl hydrolase 5 (cellulase A) family.</text>
</comment>
<dbReference type="PANTHER" id="PTHR31297">
    <property type="entry name" value="GLUCAN ENDO-1,6-BETA-GLUCOSIDASE B"/>
    <property type="match status" value="1"/>
</dbReference>
<dbReference type="GO" id="GO:0009251">
    <property type="term" value="P:glucan catabolic process"/>
    <property type="evidence" value="ECO:0007669"/>
    <property type="project" value="TreeGrafter"/>
</dbReference>
<comment type="caution">
    <text evidence="11">The sequence shown here is derived from an EMBL/GenBank/DDBJ whole genome shotgun (WGS) entry which is preliminary data.</text>
</comment>
<accession>A0A0G2GPB0</accession>
<dbReference type="Gene3D" id="3.20.20.80">
    <property type="entry name" value="Glycosidases"/>
    <property type="match status" value="1"/>
</dbReference>
<keyword evidence="3" id="KW-0964">Secreted</keyword>
<keyword evidence="4 10" id="KW-0732">Signal</keyword>
<evidence type="ECO:0000256" key="5">
    <source>
        <dbReference type="ARBA" id="ARBA00022801"/>
    </source>
</evidence>
<dbReference type="GO" id="GO:0005576">
    <property type="term" value="C:extracellular region"/>
    <property type="evidence" value="ECO:0007669"/>
    <property type="project" value="UniProtKB-SubCell"/>
</dbReference>
<comment type="catalytic activity">
    <reaction evidence="8">
        <text>Successive hydrolysis of beta-D-glucose units from the non-reducing ends of (1-&gt;3)-beta-D-glucans, releasing alpha-glucose.</text>
        <dbReference type="EC" id="3.2.1.58"/>
    </reaction>
</comment>
<evidence type="ECO:0000313" key="12">
    <source>
        <dbReference type="Proteomes" id="UP000034182"/>
    </source>
</evidence>
<reference evidence="11 12" key="2">
    <citation type="submission" date="2015-05" db="EMBL/GenBank/DDBJ databases">
        <title>Distinctive expansion of gene families associated with plant cell wall degradation and secondary metabolism in the genomes of grapevine trunk pathogens.</title>
        <authorList>
            <person name="Lawrence D.P."/>
            <person name="Travadon R."/>
            <person name="Rolshausen P.E."/>
            <person name="Baumgartner K."/>
        </authorList>
    </citation>
    <scope>NUCLEOTIDE SEQUENCE [LARGE SCALE GENOMIC DNA]</scope>
    <source>
        <strain evidence="11">DS831</strain>
    </source>
</reference>
<gene>
    <name evidence="11" type="ORF">UCDDS831_g02120</name>
</gene>
<evidence type="ECO:0000256" key="3">
    <source>
        <dbReference type="ARBA" id="ARBA00022525"/>
    </source>
</evidence>
<dbReference type="AlphaFoldDB" id="A0A0G2GPB0"/>
<dbReference type="InterPro" id="IPR017853">
    <property type="entry name" value="GH"/>
</dbReference>
<reference evidence="11 12" key="1">
    <citation type="submission" date="2015-03" db="EMBL/GenBank/DDBJ databases">
        <authorList>
            <person name="Morales-Cruz A."/>
            <person name="Amrine K.C."/>
            <person name="Cantu D."/>
        </authorList>
    </citation>
    <scope>NUCLEOTIDE SEQUENCE [LARGE SCALE GENOMIC DNA]</scope>
    <source>
        <strain evidence="11">DS831</strain>
    </source>
</reference>
<evidence type="ECO:0000256" key="7">
    <source>
        <dbReference type="ARBA" id="ARBA00023316"/>
    </source>
</evidence>
<dbReference type="EC" id="3.2.1.58" evidence="9"/>
<evidence type="ECO:0000256" key="6">
    <source>
        <dbReference type="ARBA" id="ARBA00023295"/>
    </source>
</evidence>
<evidence type="ECO:0000256" key="4">
    <source>
        <dbReference type="ARBA" id="ARBA00022729"/>
    </source>
</evidence>
<name>A0A0G2GPB0_9PEZI</name>
<feature type="signal peptide" evidence="10">
    <location>
        <begin position="1"/>
        <end position="18"/>
    </location>
</feature>
<comment type="subcellular location">
    <subcellularLocation>
        <location evidence="1">Secreted</location>
    </subcellularLocation>
</comment>
<keyword evidence="7" id="KW-0961">Cell wall biogenesis/degradation</keyword>
<dbReference type="GO" id="GO:0009986">
    <property type="term" value="C:cell surface"/>
    <property type="evidence" value="ECO:0007669"/>
    <property type="project" value="TreeGrafter"/>
</dbReference>
<evidence type="ECO:0000313" key="11">
    <source>
        <dbReference type="EMBL" id="KKY25213.1"/>
    </source>
</evidence>
<proteinExistence type="inferred from homology"/>
<dbReference type="SUPFAM" id="SSF51445">
    <property type="entry name" value="(Trans)glycosidases"/>
    <property type="match status" value="1"/>
</dbReference>
<keyword evidence="6" id="KW-0326">Glycosidase</keyword>
<keyword evidence="5 11" id="KW-0378">Hydrolase</keyword>
<dbReference type="PANTHER" id="PTHR31297:SF1">
    <property type="entry name" value="GLUCAN 1,3-BETA-GLUCOSIDASE I_II-RELATED"/>
    <property type="match status" value="1"/>
</dbReference>
<evidence type="ECO:0000256" key="1">
    <source>
        <dbReference type="ARBA" id="ARBA00004613"/>
    </source>
</evidence>
<organism evidence="11 12">
    <name type="scientific">Diplodia seriata</name>
    <dbReference type="NCBI Taxonomy" id="420778"/>
    <lineage>
        <taxon>Eukaryota</taxon>
        <taxon>Fungi</taxon>
        <taxon>Dikarya</taxon>
        <taxon>Ascomycota</taxon>
        <taxon>Pezizomycotina</taxon>
        <taxon>Dothideomycetes</taxon>
        <taxon>Dothideomycetes incertae sedis</taxon>
        <taxon>Botryosphaeriales</taxon>
        <taxon>Botryosphaeriaceae</taxon>
        <taxon>Diplodia</taxon>
    </lineage>
</organism>
<dbReference type="InterPro" id="IPR050386">
    <property type="entry name" value="Glycosyl_hydrolase_5"/>
</dbReference>
<dbReference type="GO" id="GO:0071555">
    <property type="term" value="P:cell wall organization"/>
    <property type="evidence" value="ECO:0007669"/>
    <property type="project" value="UniProtKB-KW"/>
</dbReference>
<evidence type="ECO:0000256" key="9">
    <source>
        <dbReference type="ARBA" id="ARBA00038929"/>
    </source>
</evidence>
<dbReference type="Proteomes" id="UP000034182">
    <property type="component" value="Unassembled WGS sequence"/>
</dbReference>
<evidence type="ECO:0000256" key="10">
    <source>
        <dbReference type="SAM" id="SignalP"/>
    </source>
</evidence>